<dbReference type="PANTHER" id="PTHR43630">
    <property type="entry name" value="POLY-BETA-1,6-N-ACETYL-D-GLUCOSAMINE SYNTHASE"/>
    <property type="match status" value="1"/>
</dbReference>
<dbReference type="HOGENOM" id="CLU_528621_0_0_4"/>
<dbReference type="Pfam" id="PF02709">
    <property type="entry name" value="Glyco_transf_7C"/>
    <property type="match status" value="1"/>
</dbReference>
<feature type="domain" description="Glycosyltransferase 2-like" evidence="3">
    <location>
        <begin position="256"/>
        <end position="383"/>
    </location>
</feature>
<sequence length="534" mass="59833">MSASLPISVTMPVKNAEKYLAQSLSALAGFDEIIVLDNGSTDRTPDIAASFPNVRLYHSPFIGFGPLKNRAAELARHDWILNIDSDEIVTPELMAEIRSLPLDRPHTVFTLPRLNHYRGRPITTCGWSPDPVRRLYHKAAVRFNNRRVHESLELPEQAEIRHLPSPLLHYSFDGAADLIDKMQRYTSLFAEQQQFRKRTSVAAAVGHGLAAFIKSYVFKRGFLSGGDGWVISAANAMGAYYKYVKLNEANQRLGVSLIITTYNRPDALEAVLQSVKAQKRLPDEVLVADDGSGEATAELIRRQQTDFPVPLHHIWQPDDGFRLAESRNRALAAARGDYIVMIDGDMVLHPQFIADHVRAARKGLFVQGSRVVLTEGKTAELLADPSAYRVLKWYEKGLEKRWEKRLSACRLPWLSAAVLKKEKTGWFHGIRGCNMGFFRSDALAVNGFNNDFVGWGREDSEFVARLFNRGGKRANLKFAAVAYHLYHPEAPRAALPENDKLLEQAVAGRLTRCERGVNVFLPPEPATQADSDHT</sequence>
<reference evidence="5 6" key="1">
    <citation type="submission" date="2011-05" db="EMBL/GenBank/DDBJ databases">
        <authorList>
            <person name="Muzny D."/>
            <person name="Qin X."/>
            <person name="Deng J."/>
            <person name="Jiang H."/>
            <person name="Liu Y."/>
            <person name="Qu J."/>
            <person name="Song X.-Z."/>
            <person name="Zhang L."/>
            <person name="Thornton R."/>
            <person name="Coyle M."/>
            <person name="Francisco L."/>
            <person name="Jackson L."/>
            <person name="Javaid M."/>
            <person name="Korchina V."/>
            <person name="Kovar C."/>
            <person name="Mata R."/>
            <person name="Mathew T."/>
            <person name="Ngo R."/>
            <person name="Nguyen L."/>
            <person name="Nguyen N."/>
            <person name="Okwuonu G."/>
            <person name="Ongeri F."/>
            <person name="Pham C."/>
            <person name="Simmons D."/>
            <person name="Wilczek-Boney K."/>
            <person name="Hale W."/>
            <person name="Jakkamsetti A."/>
            <person name="Pham P."/>
            <person name="Ruth R."/>
            <person name="San Lucas F."/>
            <person name="Warren J."/>
            <person name="Zhang J."/>
            <person name="Zhao Z."/>
            <person name="Zhou C."/>
            <person name="Zhu D."/>
            <person name="Lee S."/>
            <person name="Bess C."/>
            <person name="Blankenburg K."/>
            <person name="Forbes L."/>
            <person name="Fu Q."/>
            <person name="Gubbala S."/>
            <person name="Hirani K."/>
            <person name="Jayaseelan J.C."/>
            <person name="Lara F."/>
            <person name="Munidasa M."/>
            <person name="Palculict T."/>
            <person name="Patil S."/>
            <person name="Pu L.-L."/>
            <person name="Saada N."/>
            <person name="Tang L."/>
            <person name="Weissenberger G."/>
            <person name="Zhu Y."/>
            <person name="Hemphill L."/>
            <person name="Shang Y."/>
            <person name="Youmans B."/>
            <person name="Ayvaz T."/>
            <person name="Ross M."/>
            <person name="Santibanez J."/>
            <person name="Aqrawi P."/>
            <person name="Gross S."/>
            <person name="Joshi V."/>
            <person name="Fowler G."/>
            <person name="Nazareth L."/>
            <person name="Reid J."/>
            <person name="Worley K."/>
            <person name="Petrosino J."/>
            <person name="Highlander S."/>
            <person name="Gibbs R."/>
        </authorList>
    </citation>
    <scope>NUCLEOTIDE SEQUENCE [LARGE SCALE GENOMIC DNA]</scope>
    <source>
        <strain evidence="5 6">871</strain>
    </source>
</reference>
<gene>
    <name evidence="5" type="ORF">HMPREF9371_1221</name>
</gene>
<comment type="similarity">
    <text evidence="2">Belongs to the glycosyltransferase 2 family. WaaE/KdtX subfamily.</text>
</comment>
<dbReference type="PANTHER" id="PTHR43630:SF2">
    <property type="entry name" value="GLYCOSYLTRANSFERASE"/>
    <property type="match status" value="1"/>
</dbReference>
<feature type="domain" description="Galactosyltransferase C-terminal" evidence="4">
    <location>
        <begin position="422"/>
        <end position="487"/>
    </location>
</feature>
<evidence type="ECO:0000259" key="3">
    <source>
        <dbReference type="Pfam" id="PF00535"/>
    </source>
</evidence>
<dbReference type="SUPFAM" id="SSF53448">
    <property type="entry name" value="Nucleotide-diphospho-sugar transferases"/>
    <property type="match status" value="2"/>
</dbReference>
<evidence type="ECO:0000259" key="4">
    <source>
        <dbReference type="Pfam" id="PF02709"/>
    </source>
</evidence>
<evidence type="ECO:0000313" key="5">
    <source>
        <dbReference type="EMBL" id="EGY52566.1"/>
    </source>
</evidence>
<dbReference type="InterPro" id="IPR027791">
    <property type="entry name" value="Galactosyl_T_C"/>
</dbReference>
<dbReference type="EMBL" id="AGAY01000046">
    <property type="protein sequence ID" value="EGY52566.1"/>
    <property type="molecule type" value="Genomic_DNA"/>
</dbReference>
<proteinExistence type="inferred from homology"/>
<dbReference type="CDD" id="cd06420">
    <property type="entry name" value="GT2_Chondriotin_Pol_N"/>
    <property type="match status" value="1"/>
</dbReference>
<dbReference type="AlphaFoldDB" id="G4CHY2"/>
<feature type="domain" description="Glycosyltransferase 2-like" evidence="3">
    <location>
        <begin position="8"/>
        <end position="95"/>
    </location>
</feature>
<dbReference type="OrthoDB" id="9815923at2"/>
<name>G4CHY2_9NEIS</name>
<comment type="caution">
    <text evidence="5">The sequence shown here is derived from an EMBL/GenBank/DDBJ whole genome shotgun (WGS) entry which is preliminary data.</text>
</comment>
<evidence type="ECO:0000256" key="1">
    <source>
        <dbReference type="ARBA" id="ARBA00022679"/>
    </source>
</evidence>
<evidence type="ECO:0000313" key="6">
    <source>
        <dbReference type="Proteomes" id="UP000003019"/>
    </source>
</evidence>
<accession>G4CHY2</accession>
<dbReference type="CDD" id="cd02511">
    <property type="entry name" value="Beta4Glucosyltransferase"/>
    <property type="match status" value="1"/>
</dbReference>
<protein>
    <submittedName>
        <fullName evidence="5">Two-domain glucosyltransferase</fullName>
    </submittedName>
</protein>
<evidence type="ECO:0000256" key="2">
    <source>
        <dbReference type="ARBA" id="ARBA00038494"/>
    </source>
</evidence>
<dbReference type="GO" id="GO:0016757">
    <property type="term" value="F:glycosyltransferase activity"/>
    <property type="evidence" value="ECO:0007669"/>
    <property type="project" value="UniProtKB-KW"/>
</dbReference>
<dbReference type="RefSeq" id="WP_009118914.1">
    <property type="nucleotide sequence ID" value="NZ_JH164926.1"/>
</dbReference>
<dbReference type="STRING" id="1032488.HMPREF9371_1221"/>
<dbReference type="Proteomes" id="UP000003019">
    <property type="component" value="Unassembled WGS sequence"/>
</dbReference>
<dbReference type="PATRIC" id="fig|1032488.3.peg.1146"/>
<dbReference type="Pfam" id="PF00535">
    <property type="entry name" value="Glycos_transf_2"/>
    <property type="match status" value="2"/>
</dbReference>
<dbReference type="InterPro" id="IPR029044">
    <property type="entry name" value="Nucleotide-diphossugar_trans"/>
</dbReference>
<keyword evidence="6" id="KW-1185">Reference proteome</keyword>
<dbReference type="InterPro" id="IPR001173">
    <property type="entry name" value="Glyco_trans_2-like"/>
</dbReference>
<keyword evidence="1 5" id="KW-0808">Transferase</keyword>
<dbReference type="Gene3D" id="3.90.550.10">
    <property type="entry name" value="Spore Coat Polysaccharide Biosynthesis Protein SpsA, Chain A"/>
    <property type="match status" value="2"/>
</dbReference>
<organism evidence="5 6">
    <name type="scientific">Neisseria shayeganii 871</name>
    <dbReference type="NCBI Taxonomy" id="1032488"/>
    <lineage>
        <taxon>Bacteria</taxon>
        <taxon>Pseudomonadati</taxon>
        <taxon>Pseudomonadota</taxon>
        <taxon>Betaproteobacteria</taxon>
        <taxon>Neisseriales</taxon>
        <taxon>Neisseriaceae</taxon>
        <taxon>Neisseria</taxon>
    </lineage>
</organism>